<feature type="region of interest" description="Disordered" evidence="1">
    <location>
        <begin position="48"/>
        <end position="80"/>
    </location>
</feature>
<dbReference type="InterPro" id="IPR036979">
    <property type="entry name" value="CM_dom_sf"/>
</dbReference>
<dbReference type="Pfam" id="PF01817">
    <property type="entry name" value="CM_2"/>
    <property type="match status" value="1"/>
</dbReference>
<evidence type="ECO:0000313" key="3">
    <source>
        <dbReference type="EMBL" id="MFC5005899.1"/>
    </source>
</evidence>
<dbReference type="NCBIfam" id="NF005894">
    <property type="entry name" value="PRK07857.1"/>
    <property type="match status" value="1"/>
</dbReference>
<keyword evidence="4" id="KW-1185">Reference proteome</keyword>
<dbReference type="InterPro" id="IPR010958">
    <property type="entry name" value="Chorismate_mutase_highGC-bac"/>
</dbReference>
<evidence type="ECO:0000313" key="4">
    <source>
        <dbReference type="Proteomes" id="UP001595912"/>
    </source>
</evidence>
<dbReference type="SMART" id="SM00830">
    <property type="entry name" value="CM_2"/>
    <property type="match status" value="1"/>
</dbReference>
<gene>
    <name evidence="3" type="ORF">ACFPIJ_49765</name>
</gene>
<dbReference type="Proteomes" id="UP001595912">
    <property type="component" value="Unassembled WGS sequence"/>
</dbReference>
<proteinExistence type="predicted"/>
<evidence type="ECO:0000256" key="1">
    <source>
        <dbReference type="SAM" id="MobiDB-lite"/>
    </source>
</evidence>
<reference evidence="4" key="1">
    <citation type="journal article" date="2019" name="Int. J. Syst. Evol. Microbiol.">
        <title>The Global Catalogue of Microorganisms (GCM) 10K type strain sequencing project: providing services to taxonomists for standard genome sequencing and annotation.</title>
        <authorList>
            <consortium name="The Broad Institute Genomics Platform"/>
            <consortium name="The Broad Institute Genome Sequencing Center for Infectious Disease"/>
            <person name="Wu L."/>
            <person name="Ma J."/>
        </authorList>
    </citation>
    <scope>NUCLEOTIDE SEQUENCE [LARGE SCALE GENOMIC DNA]</scope>
    <source>
        <strain evidence="4">CGMCC 4.7152</strain>
    </source>
</reference>
<dbReference type="PROSITE" id="PS51168">
    <property type="entry name" value="CHORISMATE_MUT_2"/>
    <property type="match status" value="1"/>
</dbReference>
<dbReference type="EC" id="5.4.99.5" evidence="3"/>
<dbReference type="NCBIfam" id="TIGR01808">
    <property type="entry name" value="CM_M_hiGC-arch"/>
    <property type="match status" value="1"/>
</dbReference>
<keyword evidence="3" id="KW-0413">Isomerase</keyword>
<dbReference type="InterPro" id="IPR036263">
    <property type="entry name" value="Chorismate_II_sf"/>
</dbReference>
<protein>
    <submittedName>
        <fullName evidence="3">Chorismate mutase</fullName>
        <ecNumber evidence="3">5.4.99.5</ecNumber>
    </submittedName>
</protein>
<dbReference type="RefSeq" id="WP_308442021.1">
    <property type="nucleotide sequence ID" value="NZ_JBHSIU010000086.1"/>
</dbReference>
<dbReference type="InterPro" id="IPR002701">
    <property type="entry name" value="CM_II_prokaryot"/>
</dbReference>
<sequence length="174" mass="19071">MARASLCRPTDRKPPEHFTSPRIPCHTRRRDRAGAALLFLRLRESGSRRSRLNAEPTDAPGSRARGVRVPGAGHQSQTDKDERMAAITMEQQPAADEHIAGLRNRIDEIDAALVALWKERAAISREVGATRVAAGGTRLVLSREREILERFSAELGADGTQLALLILRAGRGPL</sequence>
<organism evidence="3 4">
    <name type="scientific">Dactylosporangium cerinum</name>
    <dbReference type="NCBI Taxonomy" id="1434730"/>
    <lineage>
        <taxon>Bacteria</taxon>
        <taxon>Bacillati</taxon>
        <taxon>Actinomycetota</taxon>
        <taxon>Actinomycetes</taxon>
        <taxon>Micromonosporales</taxon>
        <taxon>Micromonosporaceae</taxon>
        <taxon>Dactylosporangium</taxon>
    </lineage>
</organism>
<comment type="caution">
    <text evidence="3">The sequence shown here is derived from an EMBL/GenBank/DDBJ whole genome shotgun (WGS) entry which is preliminary data.</text>
</comment>
<feature type="domain" description="Chorismate mutase" evidence="2">
    <location>
        <begin position="93"/>
        <end position="174"/>
    </location>
</feature>
<dbReference type="GO" id="GO:0004106">
    <property type="term" value="F:chorismate mutase activity"/>
    <property type="evidence" value="ECO:0007669"/>
    <property type="project" value="UniProtKB-EC"/>
</dbReference>
<dbReference type="SUPFAM" id="SSF48600">
    <property type="entry name" value="Chorismate mutase II"/>
    <property type="match status" value="1"/>
</dbReference>
<dbReference type="EMBL" id="JBHSIU010000086">
    <property type="protein sequence ID" value="MFC5005899.1"/>
    <property type="molecule type" value="Genomic_DNA"/>
</dbReference>
<feature type="region of interest" description="Disordered" evidence="1">
    <location>
        <begin position="1"/>
        <end position="27"/>
    </location>
</feature>
<evidence type="ECO:0000259" key="2">
    <source>
        <dbReference type="PROSITE" id="PS51168"/>
    </source>
</evidence>
<name>A0ABV9WC14_9ACTN</name>
<accession>A0ABV9WC14</accession>
<dbReference type="Gene3D" id="1.20.59.10">
    <property type="entry name" value="Chorismate mutase"/>
    <property type="match status" value="1"/>
</dbReference>